<feature type="compositionally biased region" description="Basic and acidic residues" evidence="1">
    <location>
        <begin position="186"/>
        <end position="208"/>
    </location>
</feature>
<protein>
    <submittedName>
        <fullName evidence="2">Uncharacterized protein</fullName>
    </submittedName>
</protein>
<comment type="caution">
    <text evidence="2">The sequence shown here is derived from an EMBL/GenBank/DDBJ whole genome shotgun (WGS) entry which is preliminary data.</text>
</comment>
<organism evidence="2 3">
    <name type="scientific">Oleoguttula mirabilis</name>
    <dbReference type="NCBI Taxonomy" id="1507867"/>
    <lineage>
        <taxon>Eukaryota</taxon>
        <taxon>Fungi</taxon>
        <taxon>Dikarya</taxon>
        <taxon>Ascomycota</taxon>
        <taxon>Pezizomycotina</taxon>
        <taxon>Dothideomycetes</taxon>
        <taxon>Dothideomycetidae</taxon>
        <taxon>Mycosphaerellales</taxon>
        <taxon>Teratosphaeriaceae</taxon>
        <taxon>Oleoguttula</taxon>
    </lineage>
</organism>
<gene>
    <name evidence="2" type="ORF">LTR36_008001</name>
</gene>
<proteinExistence type="predicted"/>
<reference evidence="2 3" key="1">
    <citation type="submission" date="2021-11" db="EMBL/GenBank/DDBJ databases">
        <title>Black yeast isolated from Biological Soil Crust.</title>
        <authorList>
            <person name="Kurbessoian T."/>
        </authorList>
    </citation>
    <scope>NUCLEOTIDE SEQUENCE [LARGE SCALE GENOMIC DNA]</scope>
    <source>
        <strain evidence="2 3">CCFEE 5522</strain>
    </source>
</reference>
<evidence type="ECO:0000313" key="2">
    <source>
        <dbReference type="EMBL" id="KAK4541400.1"/>
    </source>
</evidence>
<evidence type="ECO:0000313" key="3">
    <source>
        <dbReference type="Proteomes" id="UP001324427"/>
    </source>
</evidence>
<keyword evidence="3" id="KW-1185">Reference proteome</keyword>
<accession>A0AAV9J9A2</accession>
<dbReference type="EMBL" id="JAVFHQ010000053">
    <property type="protein sequence ID" value="KAK4541400.1"/>
    <property type="molecule type" value="Genomic_DNA"/>
</dbReference>
<feature type="compositionally biased region" description="Low complexity" evidence="1">
    <location>
        <begin position="46"/>
        <end position="63"/>
    </location>
</feature>
<feature type="region of interest" description="Disordered" evidence="1">
    <location>
        <begin position="176"/>
        <end position="217"/>
    </location>
</feature>
<evidence type="ECO:0000256" key="1">
    <source>
        <dbReference type="SAM" id="MobiDB-lite"/>
    </source>
</evidence>
<dbReference type="Proteomes" id="UP001324427">
    <property type="component" value="Unassembled WGS sequence"/>
</dbReference>
<feature type="region of interest" description="Disordered" evidence="1">
    <location>
        <begin position="1"/>
        <end position="63"/>
    </location>
</feature>
<dbReference type="AlphaFoldDB" id="A0AAV9J9A2"/>
<name>A0AAV9J9A2_9PEZI</name>
<sequence>MEHTSPYSNIPCLPRRKRWHDELEPTTPALGAKRQKLTSPGRVTVSPSPATRSPPSSLPLMPESDAELLHNDDQIGPSLWLGIRAGAHILPVEYVEEPVKMHWEMAAKLLEGKKAAYYDGRTEGAVAFRDLEFGVQHGWLTQMTRGTSGGEKMIAEMPRGARADFGQDPKRERRLRIASGGMGSEGEARAEGAGRERKIGGRQERPTKSDSASARVRERADSFLDVLPTEAAATSTVDAMPPCAEGSGCNHPQYEWRCFNLARPQPGWNAPPYANLPHTSLKPVEGSQGVRRAMLALEATRHLSKDRRSSAQTHMDELEREGIKVLRDRTGDRADFQAVGGLNSMVADFKSGTMSLFADREFKELCRLEKRLRDARKRDA</sequence>